<dbReference type="Proteomes" id="UP000053398">
    <property type="component" value="Unassembled WGS sequence"/>
</dbReference>
<accession>A0A101PUW1</accession>
<evidence type="ECO:0000256" key="3">
    <source>
        <dbReference type="ARBA" id="ARBA00022723"/>
    </source>
</evidence>
<dbReference type="SUPFAM" id="SSF102114">
    <property type="entry name" value="Radical SAM enzymes"/>
    <property type="match status" value="1"/>
</dbReference>
<evidence type="ECO:0000256" key="5">
    <source>
        <dbReference type="ARBA" id="ARBA00023014"/>
    </source>
</evidence>
<keyword evidence="2" id="KW-0949">S-adenosyl-L-methionine</keyword>
<dbReference type="GO" id="GO:0046872">
    <property type="term" value="F:metal ion binding"/>
    <property type="evidence" value="ECO:0007669"/>
    <property type="project" value="UniProtKB-KW"/>
</dbReference>
<feature type="domain" description="Radical SAM core" evidence="6">
    <location>
        <begin position="179"/>
        <end position="397"/>
    </location>
</feature>
<dbReference type="SFLD" id="SFLDS00029">
    <property type="entry name" value="Radical_SAM"/>
    <property type="match status" value="1"/>
</dbReference>
<keyword evidence="8" id="KW-1185">Reference proteome</keyword>
<dbReference type="GO" id="GO:0003824">
    <property type="term" value="F:catalytic activity"/>
    <property type="evidence" value="ECO:0007669"/>
    <property type="project" value="InterPro"/>
</dbReference>
<gene>
    <name evidence="7" type="ORF">AQJ11_36115</name>
</gene>
<dbReference type="SMART" id="SM00729">
    <property type="entry name" value="Elp3"/>
    <property type="match status" value="1"/>
</dbReference>
<dbReference type="Gene3D" id="3.40.50.280">
    <property type="entry name" value="Cobalamin-binding domain"/>
    <property type="match status" value="1"/>
</dbReference>
<evidence type="ECO:0000256" key="4">
    <source>
        <dbReference type="ARBA" id="ARBA00023004"/>
    </source>
</evidence>
<dbReference type="EMBL" id="LMWP01000046">
    <property type="protein sequence ID" value="KUN18081.1"/>
    <property type="molecule type" value="Genomic_DNA"/>
</dbReference>
<dbReference type="CDD" id="cd01335">
    <property type="entry name" value="Radical_SAM"/>
    <property type="match status" value="1"/>
</dbReference>
<proteinExistence type="predicted"/>
<dbReference type="AlphaFoldDB" id="A0A101PUW1"/>
<organism evidence="7 8">
    <name type="scientific">Streptomyces corchorusii</name>
    <name type="common">Streptomyces chibaensis</name>
    <dbReference type="NCBI Taxonomy" id="1903"/>
    <lineage>
        <taxon>Bacteria</taxon>
        <taxon>Bacillati</taxon>
        <taxon>Actinomycetota</taxon>
        <taxon>Actinomycetes</taxon>
        <taxon>Kitasatosporales</taxon>
        <taxon>Streptomycetaceae</taxon>
        <taxon>Streptomyces</taxon>
    </lineage>
</organism>
<dbReference type="InterPro" id="IPR058240">
    <property type="entry name" value="rSAM_sf"/>
</dbReference>
<dbReference type="InterPro" id="IPR013785">
    <property type="entry name" value="Aldolase_TIM"/>
</dbReference>
<dbReference type="PANTHER" id="PTHR43409:SF7">
    <property type="entry name" value="BLL1977 PROTEIN"/>
    <property type="match status" value="1"/>
</dbReference>
<keyword evidence="3" id="KW-0479">Metal-binding</keyword>
<comment type="cofactor">
    <cofactor evidence="1">
        <name>[4Fe-4S] cluster</name>
        <dbReference type="ChEBI" id="CHEBI:49883"/>
    </cofactor>
</comment>
<dbReference type="InterPro" id="IPR051198">
    <property type="entry name" value="BchE-like"/>
</dbReference>
<dbReference type="InterPro" id="IPR007197">
    <property type="entry name" value="rSAM"/>
</dbReference>
<dbReference type="GO" id="GO:0051536">
    <property type="term" value="F:iron-sulfur cluster binding"/>
    <property type="evidence" value="ECO:0007669"/>
    <property type="project" value="UniProtKB-KW"/>
</dbReference>
<protein>
    <submittedName>
        <fullName evidence="7">Radical SAM protein</fullName>
    </submittedName>
</protein>
<dbReference type="SFLD" id="SFLDG01082">
    <property type="entry name" value="B12-binding_domain_containing"/>
    <property type="match status" value="1"/>
</dbReference>
<evidence type="ECO:0000259" key="6">
    <source>
        <dbReference type="PROSITE" id="PS51918"/>
    </source>
</evidence>
<keyword evidence="5" id="KW-0411">Iron-sulfur</keyword>
<keyword evidence="4" id="KW-0408">Iron</keyword>
<comment type="caution">
    <text evidence="7">The sequence shown here is derived from an EMBL/GenBank/DDBJ whole genome shotgun (WGS) entry which is preliminary data.</text>
</comment>
<evidence type="ECO:0000313" key="8">
    <source>
        <dbReference type="Proteomes" id="UP000053398"/>
    </source>
</evidence>
<dbReference type="InterPro" id="IPR006638">
    <property type="entry name" value="Elp3/MiaA/NifB-like_rSAM"/>
</dbReference>
<sequence>MTTVCFVVPQDEFQRLFLQQPVDVLNAAAVLEADGLDVRLWDRRLTAVPPLQTTPDLAVLVTAVADRAQCYPLDIAPSREAVRELRSLWPATPVIAVGPHGTHLPDVTLRDLGVDHVARGENDSAAVRAVRDFVAGRALTPVLPMAGTYEDLDTDHWPLPAYHLTDSGDYTAEVVLQGRAHRGPAGLVLGVRGCSYGCTFCHLPFGTRMRPRAVSRTMREITRLRDLGTDSLFFLDYVFGLHPTYYDDLCREMTGLGIGWTGQTRAEVVLRSDVTRWAEAGCTGMWLGAESPGVADAGVGKRVSVEKVTAAIQKLADAGITPLAFILLGLPDDPACQRDRLVDWAAGLPALFGLNQLVLRPGTRLYDDLAPRYTDGSAPAHWTQVEDVTRRYRSAYPADLDDQWERLMSLPNYLGNAMAAG</sequence>
<dbReference type="RefSeq" id="WP_014669639.1">
    <property type="nucleotide sequence ID" value="NZ_KQ948368.1"/>
</dbReference>
<evidence type="ECO:0000256" key="1">
    <source>
        <dbReference type="ARBA" id="ARBA00001966"/>
    </source>
</evidence>
<dbReference type="PANTHER" id="PTHR43409">
    <property type="entry name" value="ANAEROBIC MAGNESIUM-PROTOPORPHYRIN IX MONOMETHYL ESTER CYCLASE-RELATED"/>
    <property type="match status" value="1"/>
</dbReference>
<reference evidence="7 8" key="1">
    <citation type="submission" date="2015-10" db="EMBL/GenBank/DDBJ databases">
        <title>Draft genome sequence of Streptomyces corchorusii DSM 40340, type strain for the species Streptomyces corchorusii.</title>
        <authorList>
            <person name="Ruckert C."/>
            <person name="Winkler A."/>
            <person name="Kalinowski J."/>
            <person name="Kampfer P."/>
            <person name="Glaeser S."/>
        </authorList>
    </citation>
    <scope>NUCLEOTIDE SEQUENCE [LARGE SCALE GENOMIC DNA]</scope>
    <source>
        <strain evidence="7 8">DSM 40340</strain>
    </source>
</reference>
<dbReference type="GO" id="GO:0005829">
    <property type="term" value="C:cytosol"/>
    <property type="evidence" value="ECO:0007669"/>
    <property type="project" value="TreeGrafter"/>
</dbReference>
<dbReference type="Gene3D" id="3.20.20.70">
    <property type="entry name" value="Aldolase class I"/>
    <property type="match status" value="1"/>
</dbReference>
<name>A0A101PUW1_STRCK</name>
<dbReference type="PROSITE" id="PS51918">
    <property type="entry name" value="RADICAL_SAM"/>
    <property type="match status" value="1"/>
</dbReference>
<evidence type="ECO:0000313" key="7">
    <source>
        <dbReference type="EMBL" id="KUN18081.1"/>
    </source>
</evidence>
<evidence type="ECO:0000256" key="2">
    <source>
        <dbReference type="ARBA" id="ARBA00022691"/>
    </source>
</evidence>
<dbReference type="Pfam" id="PF04055">
    <property type="entry name" value="Radical_SAM"/>
    <property type="match status" value="1"/>
</dbReference>